<feature type="domain" description="DUF7952" evidence="7">
    <location>
        <begin position="205"/>
        <end position="338"/>
    </location>
</feature>
<dbReference type="Proteomes" id="UP001187192">
    <property type="component" value="Unassembled WGS sequence"/>
</dbReference>
<keyword evidence="9" id="KW-1185">Reference proteome</keyword>
<feature type="region of interest" description="Disordered" evidence="5">
    <location>
        <begin position="167"/>
        <end position="202"/>
    </location>
</feature>
<dbReference type="GO" id="GO:0003714">
    <property type="term" value="F:transcription corepressor activity"/>
    <property type="evidence" value="ECO:0007669"/>
    <property type="project" value="TreeGrafter"/>
</dbReference>
<evidence type="ECO:0000313" key="9">
    <source>
        <dbReference type="Proteomes" id="UP001187192"/>
    </source>
</evidence>
<dbReference type="InterPro" id="IPR057712">
    <property type="entry name" value="DUF7952"/>
</dbReference>
<proteinExistence type="predicted"/>
<evidence type="ECO:0008006" key="10">
    <source>
        <dbReference type="Google" id="ProtNLM"/>
    </source>
</evidence>
<dbReference type="PANTHER" id="PTHR13859">
    <property type="entry name" value="ATROPHIN-RELATED"/>
    <property type="match status" value="1"/>
</dbReference>
<dbReference type="EMBL" id="BTGU01000007">
    <property type="protein sequence ID" value="GMN38074.1"/>
    <property type="molecule type" value="Genomic_DNA"/>
</dbReference>
<protein>
    <recommendedName>
        <fullName evidence="10">SANT domain-containing protein</fullName>
    </recommendedName>
</protein>
<evidence type="ECO:0000256" key="5">
    <source>
        <dbReference type="SAM" id="MobiDB-lite"/>
    </source>
</evidence>
<name>A0AA87ZR00_FICCA</name>
<dbReference type="AlphaFoldDB" id="A0AA87ZR00"/>
<evidence type="ECO:0000256" key="3">
    <source>
        <dbReference type="ARBA" id="ARBA00023163"/>
    </source>
</evidence>
<comment type="caution">
    <text evidence="8">The sequence shown here is derived from an EMBL/GenBank/DDBJ whole genome shotgun (WGS) entry which is preliminary data.</text>
</comment>
<dbReference type="PANTHER" id="PTHR13859:SF11">
    <property type="entry name" value="GRUNGE, ISOFORM J"/>
    <property type="match status" value="1"/>
</dbReference>
<evidence type="ECO:0000313" key="8">
    <source>
        <dbReference type="EMBL" id="GMN38074.1"/>
    </source>
</evidence>
<keyword evidence="2" id="KW-0805">Transcription regulation</keyword>
<organism evidence="8 9">
    <name type="scientific">Ficus carica</name>
    <name type="common">Common fig</name>
    <dbReference type="NCBI Taxonomy" id="3494"/>
    <lineage>
        <taxon>Eukaryota</taxon>
        <taxon>Viridiplantae</taxon>
        <taxon>Streptophyta</taxon>
        <taxon>Embryophyta</taxon>
        <taxon>Tracheophyta</taxon>
        <taxon>Spermatophyta</taxon>
        <taxon>Magnoliopsida</taxon>
        <taxon>eudicotyledons</taxon>
        <taxon>Gunneridae</taxon>
        <taxon>Pentapetalae</taxon>
        <taxon>rosids</taxon>
        <taxon>fabids</taxon>
        <taxon>Rosales</taxon>
        <taxon>Moraceae</taxon>
        <taxon>Ficeae</taxon>
        <taxon>Ficus</taxon>
    </lineage>
</organism>
<evidence type="ECO:0000259" key="7">
    <source>
        <dbReference type="Pfam" id="PF25826"/>
    </source>
</evidence>
<dbReference type="InterPro" id="IPR056067">
    <property type="entry name" value="DUF7650"/>
</dbReference>
<dbReference type="Pfam" id="PF25826">
    <property type="entry name" value="DUF7952"/>
    <property type="match status" value="1"/>
</dbReference>
<dbReference type="Pfam" id="PF24662">
    <property type="entry name" value="DUF7650"/>
    <property type="match status" value="1"/>
</dbReference>
<feature type="domain" description="DUF7650" evidence="6">
    <location>
        <begin position="362"/>
        <end position="446"/>
    </location>
</feature>
<keyword evidence="4" id="KW-0539">Nucleus</keyword>
<gene>
    <name evidence="8" type="ORF">TIFTF001_007317</name>
</gene>
<keyword evidence="3" id="KW-0804">Transcription</keyword>
<dbReference type="GO" id="GO:0005634">
    <property type="term" value="C:nucleus"/>
    <property type="evidence" value="ECO:0007669"/>
    <property type="project" value="UniProtKB-SubCell"/>
</dbReference>
<evidence type="ECO:0000259" key="6">
    <source>
        <dbReference type="Pfam" id="PF24662"/>
    </source>
</evidence>
<comment type="subcellular location">
    <subcellularLocation>
        <location evidence="1">Nucleus</location>
    </subcellularLocation>
</comment>
<sequence length="469" mass="53443">MVRRSCHHDNIHDYISTILLMGGVAGSLPPPVFILPPNFLSPPPRDHEQDVMLICVPAIEIEVLHCRLDRDTTIIWHCETRFECITIKVDATNWLSRSATRRQKLTPATDTGIQHVPLFKMKKSEHLKKKRGKFSPRVSEEYQADIPPYIGKHDYLLQLRSRPGYSDHDPIISPPSSSSPQPPDPLISANREDGNLTAESSGQTWTDLEQDSFLLGLYIFEKDFVLLKRFIGTNKEVGDIQKFYHGKLYNSEGHVRWREHMKLKDKRKRVVIEEKIFTGWRRDKFLTQLISLVSEDLRDALTQSSANFSAGTLSFKDYMFSLRNIVGSSGLVKAVGIGKGEQDLTDTSLRSEIRNNASIKSAEIIECLKEDLSKSELGDLFWKAVWPRLLSEGWHSERVNNHKTLGLKHSLVFLVYGVHKFSRELVKGQQYFDSVTDVLDKVASEPKILGPNRKRAAKQEFACSNYKSG</sequence>
<reference evidence="8" key="1">
    <citation type="submission" date="2023-07" db="EMBL/GenBank/DDBJ databases">
        <title>draft genome sequence of fig (Ficus carica).</title>
        <authorList>
            <person name="Takahashi T."/>
            <person name="Nishimura K."/>
        </authorList>
    </citation>
    <scope>NUCLEOTIDE SEQUENCE</scope>
</reference>
<accession>A0AA87ZR00</accession>
<evidence type="ECO:0000256" key="1">
    <source>
        <dbReference type="ARBA" id="ARBA00004123"/>
    </source>
</evidence>
<evidence type="ECO:0000256" key="2">
    <source>
        <dbReference type="ARBA" id="ARBA00023015"/>
    </source>
</evidence>
<evidence type="ECO:0000256" key="4">
    <source>
        <dbReference type="ARBA" id="ARBA00023242"/>
    </source>
</evidence>